<gene>
    <name evidence="7" type="ORF">Agub_g492</name>
</gene>
<feature type="region of interest" description="Disordered" evidence="6">
    <location>
        <begin position="542"/>
        <end position="562"/>
    </location>
</feature>
<dbReference type="Pfam" id="PF00067">
    <property type="entry name" value="p450"/>
    <property type="match status" value="2"/>
</dbReference>
<evidence type="ECO:0000256" key="4">
    <source>
        <dbReference type="ARBA" id="ARBA00023004"/>
    </source>
</evidence>
<dbReference type="InterPro" id="IPR036396">
    <property type="entry name" value="Cyt_P450_sf"/>
</dbReference>
<dbReference type="PANTHER" id="PTHR24305:SF166">
    <property type="entry name" value="CYTOCHROME P450 12A4, MITOCHONDRIAL-RELATED"/>
    <property type="match status" value="1"/>
</dbReference>
<dbReference type="InterPro" id="IPR050121">
    <property type="entry name" value="Cytochrome_P450_monoxygenase"/>
</dbReference>
<evidence type="ECO:0000256" key="3">
    <source>
        <dbReference type="ARBA" id="ARBA00022723"/>
    </source>
</evidence>
<dbReference type="GO" id="GO:0005506">
    <property type="term" value="F:iron ion binding"/>
    <property type="evidence" value="ECO:0007669"/>
    <property type="project" value="InterPro"/>
</dbReference>
<dbReference type="InterPro" id="IPR017972">
    <property type="entry name" value="Cyt_P450_CS"/>
</dbReference>
<comment type="cofactor">
    <cofactor evidence="1 5">
        <name>heme</name>
        <dbReference type="ChEBI" id="CHEBI:30413"/>
    </cofactor>
</comment>
<reference evidence="7 8" key="1">
    <citation type="journal article" date="2021" name="Sci. Rep.">
        <title>Genome sequencing of the multicellular alga Astrephomene provides insights into convergent evolution of germ-soma differentiation.</title>
        <authorList>
            <person name="Yamashita S."/>
            <person name="Yamamoto K."/>
            <person name="Matsuzaki R."/>
            <person name="Suzuki S."/>
            <person name="Yamaguchi H."/>
            <person name="Hirooka S."/>
            <person name="Minakuchi Y."/>
            <person name="Miyagishima S."/>
            <person name="Kawachi M."/>
            <person name="Toyoda A."/>
            <person name="Nozaki H."/>
        </authorList>
    </citation>
    <scope>NUCLEOTIDE SEQUENCE [LARGE SCALE GENOMIC DNA]</scope>
    <source>
        <strain evidence="7 8">NIES-4017</strain>
    </source>
</reference>
<feature type="compositionally biased region" description="Low complexity" evidence="6">
    <location>
        <begin position="861"/>
        <end position="884"/>
    </location>
</feature>
<protein>
    <submittedName>
        <fullName evidence="7">Uncharacterized protein</fullName>
    </submittedName>
</protein>
<feature type="binding site" description="axial binding residue" evidence="5">
    <location>
        <position position="497"/>
    </location>
    <ligand>
        <name>heme</name>
        <dbReference type="ChEBI" id="CHEBI:30413"/>
    </ligand>
    <ligandPart>
        <name>Fe</name>
        <dbReference type="ChEBI" id="CHEBI:18248"/>
    </ligandPart>
</feature>
<dbReference type="Gene3D" id="3.40.50.300">
    <property type="entry name" value="P-loop containing nucleotide triphosphate hydrolases"/>
    <property type="match status" value="1"/>
</dbReference>
<evidence type="ECO:0000256" key="1">
    <source>
        <dbReference type="ARBA" id="ARBA00001971"/>
    </source>
</evidence>
<dbReference type="GO" id="GO:0020037">
    <property type="term" value="F:heme binding"/>
    <property type="evidence" value="ECO:0007669"/>
    <property type="project" value="InterPro"/>
</dbReference>
<keyword evidence="3 5" id="KW-0479">Metal-binding</keyword>
<dbReference type="Gene3D" id="1.10.630.10">
    <property type="entry name" value="Cytochrome P450"/>
    <property type="match status" value="1"/>
</dbReference>
<accession>A0AAD3HGQ9</accession>
<evidence type="ECO:0000256" key="2">
    <source>
        <dbReference type="ARBA" id="ARBA00010617"/>
    </source>
</evidence>
<feature type="region of interest" description="Disordered" evidence="6">
    <location>
        <begin position="934"/>
        <end position="955"/>
    </location>
</feature>
<feature type="region of interest" description="Disordered" evidence="6">
    <location>
        <begin position="606"/>
        <end position="633"/>
    </location>
</feature>
<proteinExistence type="inferred from homology"/>
<comment type="caution">
    <text evidence="7">The sequence shown here is derived from an EMBL/GenBank/DDBJ whole genome shotgun (WGS) entry which is preliminary data.</text>
</comment>
<dbReference type="InterPro" id="IPR001128">
    <property type="entry name" value="Cyt_P450"/>
</dbReference>
<feature type="compositionally biased region" description="Low complexity" evidence="6">
    <location>
        <begin position="542"/>
        <end position="556"/>
    </location>
</feature>
<evidence type="ECO:0000256" key="6">
    <source>
        <dbReference type="SAM" id="MobiDB-lite"/>
    </source>
</evidence>
<dbReference type="InterPro" id="IPR002403">
    <property type="entry name" value="Cyt_P450_E_grp-IV"/>
</dbReference>
<feature type="compositionally biased region" description="Polar residues" evidence="6">
    <location>
        <begin position="621"/>
        <end position="631"/>
    </location>
</feature>
<dbReference type="GO" id="GO:0004497">
    <property type="term" value="F:monooxygenase activity"/>
    <property type="evidence" value="ECO:0007669"/>
    <property type="project" value="InterPro"/>
</dbReference>
<comment type="similarity">
    <text evidence="2">Belongs to the cytochrome P450 family.</text>
</comment>
<dbReference type="GO" id="GO:0016705">
    <property type="term" value="F:oxidoreductase activity, acting on paired donors, with incorporation or reduction of molecular oxygen"/>
    <property type="evidence" value="ECO:0007669"/>
    <property type="project" value="InterPro"/>
</dbReference>
<dbReference type="SUPFAM" id="SSF48264">
    <property type="entry name" value="Cytochrome P450"/>
    <property type="match status" value="1"/>
</dbReference>
<dbReference type="InterPro" id="IPR027417">
    <property type="entry name" value="P-loop_NTPase"/>
</dbReference>
<dbReference type="PRINTS" id="PR00385">
    <property type="entry name" value="P450"/>
</dbReference>
<feature type="region of interest" description="Disordered" evidence="6">
    <location>
        <begin position="853"/>
        <end position="884"/>
    </location>
</feature>
<dbReference type="PANTHER" id="PTHR24305">
    <property type="entry name" value="CYTOCHROME P450"/>
    <property type="match status" value="1"/>
</dbReference>
<keyword evidence="4 5" id="KW-0408">Iron</keyword>
<dbReference type="PRINTS" id="PR00465">
    <property type="entry name" value="EP450IV"/>
</dbReference>
<evidence type="ECO:0000313" key="7">
    <source>
        <dbReference type="EMBL" id="GFR39966.1"/>
    </source>
</evidence>
<keyword evidence="5" id="KW-0349">Heme</keyword>
<dbReference type="PROSITE" id="PS00086">
    <property type="entry name" value="CYTOCHROME_P450"/>
    <property type="match status" value="1"/>
</dbReference>
<dbReference type="AlphaFoldDB" id="A0AAD3HGQ9"/>
<dbReference type="EMBL" id="BMAR01000001">
    <property type="protein sequence ID" value="GFR39966.1"/>
    <property type="molecule type" value="Genomic_DNA"/>
</dbReference>
<evidence type="ECO:0000256" key="5">
    <source>
        <dbReference type="PIRSR" id="PIRSR602403-1"/>
    </source>
</evidence>
<sequence>MPSWLVPAAATAMVGVLAIIFQVGWELLQKLTNTRILWGQSMAETAQRFTDGIRGVREARFLFYGRILFCNRWYEGQQVLKSQHLLMRLGDSTGLRILGMFEQGIIWNNNLERWNSLRVVFHKAVQEGMQLGSSSPAKQRLAAMCQQAVQLTLREAREAQGNPDLLLVDLLDLLRCVTCRVTLALAFGLPVDSSPLRDTLALVHKVNDFFKAWEFFLLRPGHLLRLVRPGEYRAHRQALSSLRAAVEQLLVRATGGNWPPPGAVAANTAAARAAGSDADNGTAGCPSSSSPPYFLAELLRRLDKEGEERLSPSELVQLALEMLIAGTDTSSVTLYYALLALRDDPDLQQRVRGELAAMADGSSSCELSSLPLLKALLSESMRFKPVGPVVIRRANEDVDIRLMPEEAAGAAPEGAAGAGGGVLRVRRGDTVVVNLADMHRDPQVFRYPNTFDIRNFTEPPASATYGTSGHPMPSLDVGAGTTADRAFAPFGLGRKGCVGYLLALSEMSSIMWTLLRCVELPSREESLQAAAAAAAAAAEAGGVTAGGSSSSPSSRVAGGGCGGVGDALQQQVAPPLAQLVTHWDVANQPTDSHLVALRALAPAALPTAPRTPEVTKPPPRTTASPGGSSTLALGPSPPASFAWSLFLSLTTPLPRRLPAPRPRYRRVYMIGAGGVGKTTLLQAAEGALRELGYSVRKEVARQLLASARPAITRQQLEQDDSVFLNFQKSVIRRHHALDAQRVEDRVLQAAISWADIRARAAAAIAAAADGAGVMPTAGGEADGEKEAYEKEGYVVSDRSALDAVCYAMTRFGFESQQVKELINMREMQRLFGFYNNSCCLHILVPPFQRAPHNHHNHGSFQDAGSAAKDAAASHTALATQAGPAASPAAEAAAVAVEDDGVRIRSSLEGLWRYTEAAEQLMRWAGLPYRVLSPGTCSNDQQQQQEEGDEGGRTDVEARRAELLRILGGQMG</sequence>
<organism evidence="7 8">
    <name type="scientific">Astrephomene gubernaculifera</name>
    <dbReference type="NCBI Taxonomy" id="47775"/>
    <lineage>
        <taxon>Eukaryota</taxon>
        <taxon>Viridiplantae</taxon>
        <taxon>Chlorophyta</taxon>
        <taxon>core chlorophytes</taxon>
        <taxon>Chlorophyceae</taxon>
        <taxon>CS clade</taxon>
        <taxon>Chlamydomonadales</taxon>
        <taxon>Astrephomenaceae</taxon>
        <taxon>Astrephomene</taxon>
    </lineage>
</organism>
<dbReference type="Proteomes" id="UP001054857">
    <property type="component" value="Unassembled WGS sequence"/>
</dbReference>
<dbReference type="SUPFAM" id="SSF52540">
    <property type="entry name" value="P-loop containing nucleoside triphosphate hydrolases"/>
    <property type="match status" value="1"/>
</dbReference>
<evidence type="ECO:0000313" key="8">
    <source>
        <dbReference type="Proteomes" id="UP001054857"/>
    </source>
</evidence>
<keyword evidence="8" id="KW-1185">Reference proteome</keyword>
<name>A0AAD3HGQ9_9CHLO</name>